<dbReference type="EMBL" id="GEZM01041484">
    <property type="protein sequence ID" value="JAV80311.1"/>
    <property type="molecule type" value="Transcribed_RNA"/>
</dbReference>
<dbReference type="EMBL" id="GEZM01041458">
    <property type="protein sequence ID" value="JAV80385.1"/>
    <property type="molecule type" value="Transcribed_RNA"/>
</dbReference>
<sequence>MQKLFIDQELIKITHDAEKREVASAYGDLTVPLDGVLIHGLFVDAGLFDNLSMTLVDPNPGICMLRERGYAISHVKMCKCKKFKFSISSISVHLDVGILGKARTEVITT</sequence>
<organism evidence="1">
    <name type="scientific">Photinus pyralis</name>
    <name type="common">Common eastern firefly</name>
    <name type="synonym">Lampyris pyralis</name>
    <dbReference type="NCBI Taxonomy" id="7054"/>
    <lineage>
        <taxon>Eukaryota</taxon>
        <taxon>Metazoa</taxon>
        <taxon>Ecdysozoa</taxon>
        <taxon>Arthropoda</taxon>
        <taxon>Hexapoda</taxon>
        <taxon>Insecta</taxon>
        <taxon>Pterygota</taxon>
        <taxon>Neoptera</taxon>
        <taxon>Endopterygota</taxon>
        <taxon>Coleoptera</taxon>
        <taxon>Polyphaga</taxon>
        <taxon>Elateriformia</taxon>
        <taxon>Elateroidea</taxon>
        <taxon>Lampyridae</taxon>
        <taxon>Lampyrinae</taxon>
        <taxon>Photinus</taxon>
    </lineage>
</organism>
<dbReference type="EMBL" id="GEZM01041472">
    <property type="protein sequence ID" value="JAV80343.1"/>
    <property type="molecule type" value="Transcribed_RNA"/>
</dbReference>
<dbReference type="AlphaFoldDB" id="A0A1Y1M8U6"/>
<dbReference type="EMBL" id="GEZM01041466">
    <property type="protein sequence ID" value="JAV80356.1"/>
    <property type="molecule type" value="Transcribed_RNA"/>
</dbReference>
<dbReference type="EMBL" id="GEZM01041476">
    <property type="protein sequence ID" value="JAV80331.1"/>
    <property type="molecule type" value="Transcribed_RNA"/>
</dbReference>
<dbReference type="EMBL" id="GEZM01041461">
    <property type="protein sequence ID" value="JAV80379.1"/>
    <property type="molecule type" value="Transcribed_RNA"/>
</dbReference>
<protein>
    <submittedName>
        <fullName evidence="1">Uncharacterized protein</fullName>
    </submittedName>
</protein>
<evidence type="ECO:0000313" key="1">
    <source>
        <dbReference type="EMBL" id="JAV80356.1"/>
    </source>
</evidence>
<accession>A0A1Y1M8U6</accession>
<name>A0A1Y1M8U6_PHOPY</name>
<dbReference type="EMBL" id="GEZM01041462">
    <property type="protein sequence ID" value="JAV80372.1"/>
    <property type="molecule type" value="Transcribed_RNA"/>
</dbReference>
<proteinExistence type="predicted"/>
<dbReference type="EMBL" id="GEZM01041465">
    <property type="protein sequence ID" value="JAV80361.1"/>
    <property type="molecule type" value="Transcribed_RNA"/>
</dbReference>
<reference evidence="1" key="1">
    <citation type="journal article" date="2016" name="Sci. Rep.">
        <title>Molecular characterization of firefly nuptial gifts: a multi-omics approach sheds light on postcopulatory sexual selection.</title>
        <authorList>
            <person name="Al-Wathiqui N."/>
            <person name="Fallon T.R."/>
            <person name="South A."/>
            <person name="Weng J.K."/>
            <person name="Lewis S.M."/>
        </authorList>
    </citation>
    <scope>NUCLEOTIDE SEQUENCE</scope>
</reference>